<dbReference type="Proteomes" id="UP000663856">
    <property type="component" value="Unassembled WGS sequence"/>
</dbReference>
<organism evidence="2 6">
    <name type="scientific">Rotaria magnacalcarata</name>
    <dbReference type="NCBI Taxonomy" id="392030"/>
    <lineage>
        <taxon>Eukaryota</taxon>
        <taxon>Metazoa</taxon>
        <taxon>Spiralia</taxon>
        <taxon>Gnathifera</taxon>
        <taxon>Rotifera</taxon>
        <taxon>Eurotatoria</taxon>
        <taxon>Bdelloidea</taxon>
        <taxon>Philodinida</taxon>
        <taxon>Philodinidae</taxon>
        <taxon>Rotaria</taxon>
    </lineage>
</organism>
<reference evidence="2" key="1">
    <citation type="submission" date="2021-02" db="EMBL/GenBank/DDBJ databases">
        <authorList>
            <person name="Nowell W R."/>
        </authorList>
    </citation>
    <scope>NUCLEOTIDE SEQUENCE</scope>
</reference>
<evidence type="ECO:0000313" key="3">
    <source>
        <dbReference type="EMBL" id="CAF1962771.1"/>
    </source>
</evidence>
<evidence type="ECO:0000313" key="5">
    <source>
        <dbReference type="EMBL" id="CAF2084208.1"/>
    </source>
</evidence>
<dbReference type="Proteomes" id="UP000663824">
    <property type="component" value="Unassembled WGS sequence"/>
</dbReference>
<dbReference type="OrthoDB" id="9993658at2759"/>
<dbReference type="EMBL" id="CAJNRG010002388">
    <property type="protein sequence ID" value="CAF2047070.1"/>
    <property type="molecule type" value="Genomic_DNA"/>
</dbReference>
<protein>
    <submittedName>
        <fullName evidence="2">Uncharacterized protein</fullName>
    </submittedName>
</protein>
<evidence type="ECO:0000256" key="1">
    <source>
        <dbReference type="SAM" id="SignalP"/>
    </source>
</evidence>
<keyword evidence="1" id="KW-0732">Signal</keyword>
<dbReference type="EMBL" id="CAJNRE010001956">
    <property type="protein sequence ID" value="CAF1962771.1"/>
    <property type="molecule type" value="Genomic_DNA"/>
</dbReference>
<dbReference type="EMBL" id="CAJNRF010006715">
    <property type="protein sequence ID" value="CAF2084208.1"/>
    <property type="molecule type" value="Genomic_DNA"/>
</dbReference>
<dbReference type="EMBL" id="CAJNOW010005331">
    <property type="protein sequence ID" value="CAF1447260.1"/>
    <property type="molecule type" value="Genomic_DNA"/>
</dbReference>
<name>A0A815PBM2_9BILA</name>
<evidence type="ECO:0000313" key="2">
    <source>
        <dbReference type="EMBL" id="CAF1447260.1"/>
    </source>
</evidence>
<feature type="signal peptide" evidence="1">
    <location>
        <begin position="1"/>
        <end position="20"/>
    </location>
</feature>
<accession>A0A815PBM2</accession>
<evidence type="ECO:0000313" key="4">
    <source>
        <dbReference type="EMBL" id="CAF2047070.1"/>
    </source>
</evidence>
<dbReference type="Proteomes" id="UP000663887">
    <property type="component" value="Unassembled WGS sequence"/>
</dbReference>
<dbReference type="Proteomes" id="UP000663834">
    <property type="component" value="Unassembled WGS sequence"/>
</dbReference>
<dbReference type="AlphaFoldDB" id="A0A815PBM2"/>
<gene>
    <name evidence="2" type="ORF">KQP761_LOCUS11821</name>
    <name evidence="3" type="ORF">MBJ925_LOCUS6443</name>
    <name evidence="5" type="ORF">WKI299_LOCUS16802</name>
    <name evidence="4" type="ORF">XDN619_LOCUS7820</name>
</gene>
<feature type="chain" id="PRO_5036412103" evidence="1">
    <location>
        <begin position="21"/>
        <end position="115"/>
    </location>
</feature>
<sequence>MQSNMTFILWVFAIILYVQARSIASLKSDERIETFRKHDDNGFHSEKYYKFLRRLLNHRMNAYSEDNDDLSSRTIGDASVLMKRGSFLFPSRTSIKRYRPTHIYGRKSHWDTFFG</sequence>
<proteinExistence type="predicted"/>
<comment type="caution">
    <text evidence="2">The sequence shown here is derived from an EMBL/GenBank/DDBJ whole genome shotgun (WGS) entry which is preliminary data.</text>
</comment>
<evidence type="ECO:0000313" key="6">
    <source>
        <dbReference type="Proteomes" id="UP000663834"/>
    </source>
</evidence>